<protein>
    <submittedName>
        <fullName evidence="1">Armadillo-type fold,Armadillo-like helical</fullName>
    </submittedName>
</protein>
<dbReference type="AlphaFoldDB" id="A0A5E4NM35"/>
<keyword evidence="2" id="KW-1185">Reference proteome</keyword>
<name>A0A5E4NM35_9HEMI</name>
<organism evidence="1 2">
    <name type="scientific">Cinara cedri</name>
    <dbReference type="NCBI Taxonomy" id="506608"/>
    <lineage>
        <taxon>Eukaryota</taxon>
        <taxon>Metazoa</taxon>
        <taxon>Ecdysozoa</taxon>
        <taxon>Arthropoda</taxon>
        <taxon>Hexapoda</taxon>
        <taxon>Insecta</taxon>
        <taxon>Pterygota</taxon>
        <taxon>Neoptera</taxon>
        <taxon>Paraneoptera</taxon>
        <taxon>Hemiptera</taxon>
        <taxon>Sternorrhyncha</taxon>
        <taxon>Aphidomorpha</taxon>
        <taxon>Aphidoidea</taxon>
        <taxon>Aphididae</taxon>
        <taxon>Lachninae</taxon>
        <taxon>Cinara</taxon>
    </lineage>
</organism>
<dbReference type="Proteomes" id="UP000325440">
    <property type="component" value="Unassembled WGS sequence"/>
</dbReference>
<dbReference type="Pfam" id="PF14868">
    <property type="entry name" value="DUF4487"/>
    <property type="match status" value="1"/>
</dbReference>
<dbReference type="PANTHER" id="PTHR16071">
    <property type="entry name" value="CHROMOSOME 1 OPEN READING FRAME 112"/>
    <property type="match status" value="1"/>
</dbReference>
<reference evidence="1 2" key="1">
    <citation type="submission" date="2019-08" db="EMBL/GenBank/DDBJ databases">
        <authorList>
            <person name="Alioto T."/>
            <person name="Alioto T."/>
            <person name="Gomez Garrido J."/>
        </authorList>
    </citation>
    <scope>NUCLEOTIDE SEQUENCE [LARGE SCALE GENOMIC DNA]</scope>
</reference>
<evidence type="ECO:0000313" key="1">
    <source>
        <dbReference type="EMBL" id="VVC44803.1"/>
    </source>
</evidence>
<accession>A0A5E4NM35</accession>
<sequence>MDDITKEVYFSNFCYTDLNNKLDNIKQIIDDSNYKESKKLPIQKLLQNCIDILNNGKYILEHVMEKESSSTIGVNSLVSYEKGVIMAFKHCSESNLIYGEFIINIKQLLTELFKTTSELQKLILNYLEKIEFNVTLKEDVSLLLKFLHHIWYAGEVVYTASNKIMATNWKVYITISQKYSAELKENIINDEPIQFLCTELKKIVSSFNYSDEASLKLSTYMMSVLVKLCSHGHILKSHNILVEFILFLNSFWLSNTQDSVIIKDRLLQYVDNLVLISDEKFVKVFLSSCQKLINNNSSSQKLSALYIAMLLLKHLSKTSWNQLAYAIIYTIFQLIRYTDSVICCDNGDLYENLLIHLASVILVSEYILFEKVEKILIQNILNTEYWPAIFSSDLWIIIMRHLTPDLCNLQFSKLARLYEALNDFSCFTQCPQCIYLEMLLRRHFALITNKNQLVNICPQLKIQSLKSAIGILDVPTLLKNNHLSELLKIINILPEQTNMDHLTEDIIHLWTCVKDEYPPNFLCALVEISIGSKTLLKAAIPKTTKMLSVRTHEDTTEIKRCRLKLIRSILLYMPTFQEHLTLEILLEYLFDNHPLIQQWTVETIVYISSVCKNKNNLMNMLFKKPEVTTIITDYLEMKIKPVYNYNDFIQYFEQLSRNGKFQHVCSFRRTLDKMLDKLKTDVDCLNNIVSKTQMSVGELERLQECSTLLSNICKARQLN</sequence>
<evidence type="ECO:0000313" key="2">
    <source>
        <dbReference type="Proteomes" id="UP000325440"/>
    </source>
</evidence>
<dbReference type="OrthoDB" id="6088000at2759"/>
<dbReference type="SUPFAM" id="SSF48371">
    <property type="entry name" value="ARM repeat"/>
    <property type="match status" value="1"/>
</dbReference>
<proteinExistence type="predicted"/>
<dbReference type="InterPro" id="IPR016024">
    <property type="entry name" value="ARM-type_fold"/>
</dbReference>
<dbReference type="EMBL" id="CABPRJ010002387">
    <property type="protein sequence ID" value="VVC44803.1"/>
    <property type="molecule type" value="Genomic_DNA"/>
</dbReference>
<gene>
    <name evidence="1" type="ORF">CINCED_3A023342</name>
</gene>
<dbReference type="PANTHER" id="PTHR16071:SF2">
    <property type="entry name" value="FIGNL1-INTERACTING REGULATOR OF RECOMBINATION AND MITOSIS"/>
    <property type="match status" value="1"/>
</dbReference>
<dbReference type="InterPro" id="IPR027902">
    <property type="entry name" value="DUF4487"/>
</dbReference>